<gene>
    <name evidence="1" type="ORF">T265_07762</name>
</gene>
<keyword evidence="2" id="KW-1185">Reference proteome</keyword>
<dbReference type="CTD" id="20321941"/>
<evidence type="ECO:0000313" key="2">
    <source>
        <dbReference type="Proteomes" id="UP000054324"/>
    </source>
</evidence>
<dbReference type="Proteomes" id="UP000054324">
    <property type="component" value="Unassembled WGS sequence"/>
</dbReference>
<evidence type="ECO:0000313" key="1">
    <source>
        <dbReference type="EMBL" id="KER24619.1"/>
    </source>
</evidence>
<reference evidence="1 2" key="1">
    <citation type="submission" date="2013-11" db="EMBL/GenBank/DDBJ databases">
        <title>Opisthorchis viverrini - life in the bile duct.</title>
        <authorList>
            <person name="Young N.D."/>
            <person name="Nagarajan N."/>
            <person name="Lin S.J."/>
            <person name="Korhonen P.K."/>
            <person name="Jex A.R."/>
            <person name="Hall R.S."/>
            <person name="Safavi-Hemami H."/>
            <person name="Kaewkong W."/>
            <person name="Bertrand D."/>
            <person name="Gao S."/>
            <person name="Seet Q."/>
            <person name="Wongkham S."/>
            <person name="Teh B.T."/>
            <person name="Wongkham C."/>
            <person name="Intapan P.M."/>
            <person name="Maleewong W."/>
            <person name="Yang X."/>
            <person name="Hu M."/>
            <person name="Wang Z."/>
            <person name="Hofmann A."/>
            <person name="Sternberg P.W."/>
            <person name="Tan P."/>
            <person name="Wang J."/>
            <person name="Gasser R.B."/>
        </authorList>
    </citation>
    <scope>NUCLEOTIDE SEQUENCE [LARGE SCALE GENOMIC DNA]</scope>
</reference>
<dbReference type="KEGG" id="ovi:T265_07762"/>
<sequence>MSEVVVWGELLTGSYEELIIFWGDTLDDCYGAVQKPKYISSTMAWNCHTQSNCTPATIFFLPSTVISRSLKAVIENTNKFSTQSKPILGSLSSSPLNLSSD</sequence>
<dbReference type="AlphaFoldDB" id="A0A075AAN2"/>
<dbReference type="RefSeq" id="XP_009171631.1">
    <property type="nucleotide sequence ID" value="XM_009173367.1"/>
</dbReference>
<dbReference type="EMBL" id="KL596803">
    <property type="protein sequence ID" value="KER24619.1"/>
    <property type="molecule type" value="Genomic_DNA"/>
</dbReference>
<protein>
    <submittedName>
        <fullName evidence="1">Uncharacterized protein</fullName>
    </submittedName>
</protein>
<organism evidence="1 2">
    <name type="scientific">Opisthorchis viverrini</name>
    <name type="common">Southeast Asian liver fluke</name>
    <dbReference type="NCBI Taxonomy" id="6198"/>
    <lineage>
        <taxon>Eukaryota</taxon>
        <taxon>Metazoa</taxon>
        <taxon>Spiralia</taxon>
        <taxon>Lophotrochozoa</taxon>
        <taxon>Platyhelminthes</taxon>
        <taxon>Trematoda</taxon>
        <taxon>Digenea</taxon>
        <taxon>Opisthorchiida</taxon>
        <taxon>Opisthorchiata</taxon>
        <taxon>Opisthorchiidae</taxon>
        <taxon>Opisthorchis</taxon>
    </lineage>
</organism>
<accession>A0A075AAN2</accession>
<dbReference type="GeneID" id="20321941"/>
<proteinExistence type="predicted"/>
<name>A0A075AAN2_OPIVI</name>